<evidence type="ECO:0000256" key="1">
    <source>
        <dbReference type="ARBA" id="ARBA00009437"/>
    </source>
</evidence>
<evidence type="ECO:0000256" key="3">
    <source>
        <dbReference type="ARBA" id="ARBA00023125"/>
    </source>
</evidence>
<dbReference type="Pfam" id="PF00126">
    <property type="entry name" value="HTH_1"/>
    <property type="match status" value="1"/>
</dbReference>
<keyword evidence="3 6" id="KW-0238">DNA-binding</keyword>
<dbReference type="AlphaFoldDB" id="A0A1M5UKR9"/>
<dbReference type="GO" id="GO:0000976">
    <property type="term" value="F:transcription cis-regulatory region binding"/>
    <property type="evidence" value="ECO:0007669"/>
    <property type="project" value="TreeGrafter"/>
</dbReference>
<dbReference type="Gene3D" id="3.40.190.10">
    <property type="entry name" value="Periplasmic binding protein-like II"/>
    <property type="match status" value="2"/>
</dbReference>
<keyword evidence="4" id="KW-0804">Transcription</keyword>
<reference evidence="7" key="1">
    <citation type="submission" date="2016-11" db="EMBL/GenBank/DDBJ databases">
        <authorList>
            <person name="Varghese N."/>
            <person name="Submissions S."/>
        </authorList>
    </citation>
    <scope>NUCLEOTIDE SEQUENCE [LARGE SCALE GENOMIC DNA]</scope>
    <source>
        <strain evidence="7">DSM 25330</strain>
    </source>
</reference>
<organism evidence="6 7">
    <name type="scientific">Winogradskyella jejuensis</name>
    <dbReference type="NCBI Taxonomy" id="1089305"/>
    <lineage>
        <taxon>Bacteria</taxon>
        <taxon>Pseudomonadati</taxon>
        <taxon>Bacteroidota</taxon>
        <taxon>Flavobacteriia</taxon>
        <taxon>Flavobacteriales</taxon>
        <taxon>Flavobacteriaceae</taxon>
        <taxon>Winogradskyella</taxon>
    </lineage>
</organism>
<dbReference type="SUPFAM" id="SSF46785">
    <property type="entry name" value="Winged helix' DNA-binding domain"/>
    <property type="match status" value="1"/>
</dbReference>
<dbReference type="GO" id="GO:0003700">
    <property type="term" value="F:DNA-binding transcription factor activity"/>
    <property type="evidence" value="ECO:0007669"/>
    <property type="project" value="InterPro"/>
</dbReference>
<keyword evidence="7" id="KW-1185">Reference proteome</keyword>
<evidence type="ECO:0000259" key="5">
    <source>
        <dbReference type="PROSITE" id="PS50931"/>
    </source>
</evidence>
<dbReference type="OrthoDB" id="9785745at2"/>
<comment type="similarity">
    <text evidence="1">Belongs to the LysR transcriptional regulatory family.</text>
</comment>
<dbReference type="Gene3D" id="1.10.10.10">
    <property type="entry name" value="Winged helix-like DNA-binding domain superfamily/Winged helix DNA-binding domain"/>
    <property type="match status" value="1"/>
</dbReference>
<dbReference type="PROSITE" id="PS50931">
    <property type="entry name" value="HTH_LYSR"/>
    <property type="match status" value="1"/>
</dbReference>
<dbReference type="InterPro" id="IPR036388">
    <property type="entry name" value="WH-like_DNA-bd_sf"/>
</dbReference>
<dbReference type="InterPro" id="IPR036390">
    <property type="entry name" value="WH_DNA-bd_sf"/>
</dbReference>
<gene>
    <name evidence="6" type="ORF">SAMN05444148_2519</name>
</gene>
<keyword evidence="2" id="KW-0805">Transcription regulation</keyword>
<protein>
    <submittedName>
        <fullName evidence="6">DNA-binding transcriptional regulator, LysR family</fullName>
    </submittedName>
</protein>
<evidence type="ECO:0000256" key="4">
    <source>
        <dbReference type="ARBA" id="ARBA00023163"/>
    </source>
</evidence>
<name>A0A1M5UKR9_9FLAO</name>
<dbReference type="PANTHER" id="PTHR30126:SF5">
    <property type="entry name" value="HTH-TYPE TRANSCRIPTIONAL ACTIVATOR CMPR"/>
    <property type="match status" value="1"/>
</dbReference>
<dbReference type="STRING" id="1089305.SAMN05444148_2519"/>
<dbReference type="SUPFAM" id="SSF53850">
    <property type="entry name" value="Periplasmic binding protein-like II"/>
    <property type="match status" value="1"/>
</dbReference>
<proteinExistence type="inferred from homology"/>
<evidence type="ECO:0000313" key="7">
    <source>
        <dbReference type="Proteomes" id="UP000184522"/>
    </source>
</evidence>
<accession>A0A1M5UKR9</accession>
<evidence type="ECO:0000256" key="2">
    <source>
        <dbReference type="ARBA" id="ARBA00023015"/>
    </source>
</evidence>
<dbReference type="RefSeq" id="WP_073086952.1">
    <property type="nucleotide sequence ID" value="NZ_FQWS01000002.1"/>
</dbReference>
<evidence type="ECO:0000313" key="6">
    <source>
        <dbReference type="EMBL" id="SHH63652.1"/>
    </source>
</evidence>
<dbReference type="Pfam" id="PF03466">
    <property type="entry name" value="LysR_substrate"/>
    <property type="match status" value="1"/>
</dbReference>
<dbReference type="PANTHER" id="PTHR30126">
    <property type="entry name" value="HTH-TYPE TRANSCRIPTIONAL REGULATOR"/>
    <property type="match status" value="1"/>
</dbReference>
<dbReference type="InterPro" id="IPR005119">
    <property type="entry name" value="LysR_subst-bd"/>
</dbReference>
<feature type="domain" description="HTH lysR-type" evidence="5">
    <location>
        <begin position="1"/>
        <end position="60"/>
    </location>
</feature>
<dbReference type="InterPro" id="IPR000847">
    <property type="entry name" value="LysR_HTH_N"/>
</dbReference>
<dbReference type="Proteomes" id="UP000184522">
    <property type="component" value="Unassembled WGS sequence"/>
</dbReference>
<sequence>MNYTLHQLQIFLKVAKLKSITKASEELFLSQPAVSMQLKKFQDQFSIPLTEVVGRQLYVTDFGNEIVEAAEKILNEVEAINYKTLSRQGQLAGKLKIAIVSTAKYAMPYFLTGFLQKHQGVDLEMDVTNKAGVIKSLENNEVDFAMVSVLPEHLSLNQVELMTNKLFLVGSAHTDTRDKRITRTIFEKYPLLYREKGSATRSAMETFLTKLSVPNKKKMELTSNEALKQALIAGLGISIMPLIGLKNELKDEELHIIPYKGLPIKTNWNLIWLKSKNLSPVASAYLSYVETEKARIIHDTFNWYEAYN</sequence>
<dbReference type="EMBL" id="FQWS01000002">
    <property type="protein sequence ID" value="SHH63652.1"/>
    <property type="molecule type" value="Genomic_DNA"/>
</dbReference>